<gene>
    <name evidence="1" type="ORF">QE152_g13247</name>
</gene>
<dbReference type="AlphaFoldDB" id="A0AAW1LBV6"/>
<organism evidence="1 2">
    <name type="scientific">Popillia japonica</name>
    <name type="common">Japanese beetle</name>
    <dbReference type="NCBI Taxonomy" id="7064"/>
    <lineage>
        <taxon>Eukaryota</taxon>
        <taxon>Metazoa</taxon>
        <taxon>Ecdysozoa</taxon>
        <taxon>Arthropoda</taxon>
        <taxon>Hexapoda</taxon>
        <taxon>Insecta</taxon>
        <taxon>Pterygota</taxon>
        <taxon>Neoptera</taxon>
        <taxon>Endopterygota</taxon>
        <taxon>Coleoptera</taxon>
        <taxon>Polyphaga</taxon>
        <taxon>Scarabaeiformia</taxon>
        <taxon>Scarabaeidae</taxon>
        <taxon>Rutelinae</taxon>
        <taxon>Popillia</taxon>
    </lineage>
</organism>
<dbReference type="Proteomes" id="UP001458880">
    <property type="component" value="Unassembled WGS sequence"/>
</dbReference>
<accession>A0AAW1LBV6</accession>
<evidence type="ECO:0000313" key="2">
    <source>
        <dbReference type="Proteomes" id="UP001458880"/>
    </source>
</evidence>
<dbReference type="EMBL" id="JASPKY010000124">
    <property type="protein sequence ID" value="KAK9731954.1"/>
    <property type="molecule type" value="Genomic_DNA"/>
</dbReference>
<comment type="caution">
    <text evidence="1">The sequence shown here is derived from an EMBL/GenBank/DDBJ whole genome shotgun (WGS) entry which is preliminary data.</text>
</comment>
<keyword evidence="2" id="KW-1185">Reference proteome</keyword>
<sequence length="107" mass="12110">MIASLFTEWYGPISIPQVKEHQKSLEKEDEKVLLIVDNAPTHLIGELLGRKNCQFTTVSLPQTPLQKASFKATFGRGRRRSSSRYIFNSTGSCNKRLGNVLLKVYII</sequence>
<name>A0AAW1LBV6_POPJA</name>
<proteinExistence type="predicted"/>
<protein>
    <recommendedName>
        <fullName evidence="3">DDE-1 domain-containing protein</fullName>
    </recommendedName>
</protein>
<evidence type="ECO:0008006" key="3">
    <source>
        <dbReference type="Google" id="ProtNLM"/>
    </source>
</evidence>
<reference evidence="1 2" key="1">
    <citation type="journal article" date="2024" name="BMC Genomics">
        <title>De novo assembly and annotation of Popillia japonica's genome with initial clues to its potential as an invasive pest.</title>
        <authorList>
            <person name="Cucini C."/>
            <person name="Boschi S."/>
            <person name="Funari R."/>
            <person name="Cardaioli E."/>
            <person name="Iannotti N."/>
            <person name="Marturano G."/>
            <person name="Paoli F."/>
            <person name="Bruttini M."/>
            <person name="Carapelli A."/>
            <person name="Frati F."/>
            <person name="Nardi F."/>
        </authorList>
    </citation>
    <scope>NUCLEOTIDE SEQUENCE [LARGE SCALE GENOMIC DNA]</scope>
    <source>
        <strain evidence="1">DMR45628</strain>
    </source>
</reference>
<evidence type="ECO:0000313" key="1">
    <source>
        <dbReference type="EMBL" id="KAK9731954.1"/>
    </source>
</evidence>